<dbReference type="FunFam" id="2.60.40.10:FF:000425">
    <property type="entry name" value="Myosin light chain kinase"/>
    <property type="match status" value="1"/>
</dbReference>
<evidence type="ECO:0000256" key="8">
    <source>
        <dbReference type="SAM" id="MobiDB-lite"/>
    </source>
</evidence>
<evidence type="ECO:0000256" key="1">
    <source>
        <dbReference type="ARBA" id="ARBA00004496"/>
    </source>
</evidence>
<dbReference type="Gene3D" id="2.60.40.10">
    <property type="entry name" value="Immunoglobulins"/>
    <property type="match status" value="7"/>
</dbReference>
<gene>
    <name evidence="10" type="ORF">DIATSA_LOCUS14004</name>
</gene>
<dbReference type="InterPro" id="IPR013098">
    <property type="entry name" value="Ig_I-set"/>
</dbReference>
<dbReference type="InterPro" id="IPR007110">
    <property type="entry name" value="Ig-like_dom"/>
</dbReference>
<dbReference type="GO" id="GO:0045989">
    <property type="term" value="P:positive regulation of striated muscle contraction"/>
    <property type="evidence" value="ECO:0007669"/>
    <property type="project" value="UniProtKB-ARBA"/>
</dbReference>
<keyword evidence="7" id="KW-0393">Immunoglobulin domain</keyword>
<feature type="compositionally biased region" description="Polar residues" evidence="8">
    <location>
        <begin position="170"/>
        <end position="186"/>
    </location>
</feature>
<keyword evidence="11" id="KW-1185">Reference proteome</keyword>
<feature type="domain" description="Ig-like" evidence="9">
    <location>
        <begin position="618"/>
        <end position="707"/>
    </location>
</feature>
<feature type="domain" description="Ig-like" evidence="9">
    <location>
        <begin position="712"/>
        <end position="802"/>
    </location>
</feature>
<dbReference type="GO" id="GO:0005737">
    <property type="term" value="C:cytoplasm"/>
    <property type="evidence" value="ECO:0007669"/>
    <property type="project" value="UniProtKB-SubCell"/>
</dbReference>
<feature type="compositionally biased region" description="Basic and acidic residues" evidence="8">
    <location>
        <begin position="154"/>
        <end position="165"/>
    </location>
</feature>
<evidence type="ECO:0000256" key="3">
    <source>
        <dbReference type="ARBA" id="ARBA00022490"/>
    </source>
</evidence>
<reference evidence="10" key="1">
    <citation type="submission" date="2021-12" db="EMBL/GenBank/DDBJ databases">
        <authorList>
            <person name="King R."/>
        </authorList>
    </citation>
    <scope>NUCLEOTIDE SEQUENCE</scope>
</reference>
<dbReference type="InterPro" id="IPR050964">
    <property type="entry name" value="Striated_Muscle_Regulatory"/>
</dbReference>
<dbReference type="OrthoDB" id="2570713at2759"/>
<dbReference type="GO" id="GO:0005524">
    <property type="term" value="F:ATP binding"/>
    <property type="evidence" value="ECO:0007669"/>
    <property type="project" value="UniProtKB-KW"/>
</dbReference>
<dbReference type="SUPFAM" id="SSF48726">
    <property type="entry name" value="Immunoglobulin"/>
    <property type="match status" value="7"/>
</dbReference>
<proteinExistence type="inferred from homology"/>
<keyword evidence="5" id="KW-0547">Nucleotide-binding</keyword>
<dbReference type="GO" id="GO:0060298">
    <property type="term" value="P:positive regulation of sarcomere organization"/>
    <property type="evidence" value="ECO:0007669"/>
    <property type="project" value="UniProtKB-ARBA"/>
</dbReference>
<evidence type="ECO:0000256" key="2">
    <source>
        <dbReference type="ARBA" id="ARBA00006692"/>
    </source>
</evidence>
<dbReference type="InterPro" id="IPR003598">
    <property type="entry name" value="Ig_sub2"/>
</dbReference>
<evidence type="ECO:0000256" key="6">
    <source>
        <dbReference type="ARBA" id="ARBA00022840"/>
    </source>
</evidence>
<dbReference type="PANTHER" id="PTHR13817">
    <property type="entry name" value="TITIN"/>
    <property type="match status" value="1"/>
</dbReference>
<feature type="domain" description="Ig-like" evidence="9">
    <location>
        <begin position="235"/>
        <end position="329"/>
    </location>
</feature>
<sequence length="921" mass="101816">MSRYSRSSRLSGEYSSSSRKLSSYESSSSAYDSSGISSYSRRESGSCVESGSRVESGKYEIGGTEGSALSRIESKYSSARTGIESSNDSSYDTASKLDSLASKYGIESNYEASSKIDSIASKYGIDSINSGTKIEGRTSKYSLETSIDGDKIEGVSSKAESRYESVKNGGRSSESQYSKTAISNGSVSTGEYESVRSISKSESQDGKPVFTKTLEGQNIELTPEQRRERNALNAPYFLVALKDTEIMENTYLRFMVKVKGDPNPDVKFFRDGKEIVSSSESDRVSIIRTRADKGCYELVIADVNQTDAGLYSCKAINIYGEVSSEAKVTVVDDKNIFFELAPGGEGLLTKGEKPTFSWKRDGQPFDPEERFKVLLGDDEDSLALVFQHVKPEDAGLYTCVAKTSTGNISCSAELTVQGAVNELHREPEKPKLVIEHREAIVSAGASAMLELQCKGYPKPSIVFKHDGKIIEADTRHKFLYEDDESMSLVIKNVSAADAGIYHVTASNELGEDSTTMQLIVKAAPKIKKKIENQTCMAGSTHTVTIEIEGTPAPEVQFYKDGVEIKSSERIQIVKESDEVYKIIIKDAKLIDTGSYSVVVKNEVNQCSDFWQWQVTSPPRVTKKLGESRVCSEKETVTFEIETEAEPAPTVKWFKNKTELLESSSIKISESGKAHRLVITSAARADAGEYSCEIRNVHGVVTDSCKLNVRGAPMFTKKLTDMSANEGDVNIEFTVNVEAYPEPSVRWYLGDVEVTEKKSVFSRVDSGNTHKLILKEVSAEYSGKYTCRVNNELGSDECDATFTVNRKPRFTKSLVDMTVDAGTTLKLEVEVEGCPEPRVKWYKDGRELTTDARIKIERDTKRLENYHLTVTLVKEEDGGEYEVRAENEMGSVSSKSTVTVHSEYHHKSTLNKHLNNHNIPHC</sequence>
<dbReference type="SMART" id="SM00409">
    <property type="entry name" value="IG"/>
    <property type="match status" value="7"/>
</dbReference>
<organism evidence="10 11">
    <name type="scientific">Diatraea saccharalis</name>
    <name type="common">sugarcane borer</name>
    <dbReference type="NCBI Taxonomy" id="40085"/>
    <lineage>
        <taxon>Eukaryota</taxon>
        <taxon>Metazoa</taxon>
        <taxon>Ecdysozoa</taxon>
        <taxon>Arthropoda</taxon>
        <taxon>Hexapoda</taxon>
        <taxon>Insecta</taxon>
        <taxon>Pterygota</taxon>
        <taxon>Neoptera</taxon>
        <taxon>Endopterygota</taxon>
        <taxon>Lepidoptera</taxon>
        <taxon>Glossata</taxon>
        <taxon>Ditrysia</taxon>
        <taxon>Pyraloidea</taxon>
        <taxon>Crambidae</taxon>
        <taxon>Crambinae</taxon>
        <taxon>Diatraea</taxon>
    </lineage>
</organism>
<comment type="similarity">
    <text evidence="2">Belongs to the protein kinase superfamily. CAMK Ser/Thr protein kinase family.</text>
</comment>
<dbReference type="FunFam" id="2.60.40.10:FF:000145">
    <property type="entry name" value="Myosin light chain kinase, smooth muscle"/>
    <property type="match status" value="2"/>
</dbReference>
<evidence type="ECO:0000256" key="7">
    <source>
        <dbReference type="ARBA" id="ARBA00023319"/>
    </source>
</evidence>
<evidence type="ECO:0000313" key="11">
    <source>
        <dbReference type="Proteomes" id="UP001153714"/>
    </source>
</evidence>
<evidence type="ECO:0000259" key="9">
    <source>
        <dbReference type="PROSITE" id="PS50835"/>
    </source>
</evidence>
<dbReference type="GO" id="GO:0040017">
    <property type="term" value="P:positive regulation of locomotion"/>
    <property type="evidence" value="ECO:0007669"/>
    <property type="project" value="UniProtKB-ARBA"/>
</dbReference>
<dbReference type="InterPro" id="IPR003599">
    <property type="entry name" value="Ig_sub"/>
</dbReference>
<dbReference type="PROSITE" id="PS50835">
    <property type="entry name" value="IG_LIKE"/>
    <property type="match status" value="6"/>
</dbReference>
<reference evidence="10" key="2">
    <citation type="submission" date="2022-10" db="EMBL/GenBank/DDBJ databases">
        <authorList>
            <consortium name="ENA_rothamsted_submissions"/>
            <consortium name="culmorum"/>
            <person name="King R."/>
        </authorList>
    </citation>
    <scope>NUCLEOTIDE SEQUENCE</scope>
</reference>
<name>A0A9N9RHA7_9NEOP</name>
<feature type="domain" description="Ig-like" evidence="9">
    <location>
        <begin position="352"/>
        <end position="415"/>
    </location>
</feature>
<feature type="domain" description="Ig-like" evidence="9">
    <location>
        <begin position="807"/>
        <end position="898"/>
    </location>
</feature>
<evidence type="ECO:0000256" key="5">
    <source>
        <dbReference type="ARBA" id="ARBA00022741"/>
    </source>
</evidence>
<feature type="region of interest" description="Disordered" evidence="8">
    <location>
        <begin position="154"/>
        <end position="186"/>
    </location>
</feature>
<dbReference type="Pfam" id="PF07679">
    <property type="entry name" value="I-set"/>
    <property type="match status" value="7"/>
</dbReference>
<dbReference type="FunFam" id="2.60.40.10:FF:000919">
    <property type="entry name" value="Uncharacterized protein, isoform C"/>
    <property type="match status" value="1"/>
</dbReference>
<evidence type="ECO:0000256" key="4">
    <source>
        <dbReference type="ARBA" id="ARBA00022737"/>
    </source>
</evidence>
<dbReference type="Proteomes" id="UP001153714">
    <property type="component" value="Chromosome 9"/>
</dbReference>
<protein>
    <recommendedName>
        <fullName evidence="9">Ig-like domain-containing protein</fullName>
    </recommendedName>
</protein>
<dbReference type="FunFam" id="2.60.40.10:FF:000344">
    <property type="entry name" value="Muscle M-line assembly protein unc-89"/>
    <property type="match status" value="1"/>
</dbReference>
<dbReference type="SMART" id="SM00408">
    <property type="entry name" value="IGc2"/>
    <property type="match status" value="6"/>
</dbReference>
<dbReference type="FunFam" id="2.60.40.10:FF:000107">
    <property type="entry name" value="Myosin, light chain kinase a"/>
    <property type="match status" value="1"/>
</dbReference>
<comment type="subcellular location">
    <subcellularLocation>
        <location evidence="1">Cytoplasm</location>
    </subcellularLocation>
</comment>
<accession>A0A9N9RHA7</accession>
<dbReference type="FunFam" id="2.60.40.10:FF:000873">
    <property type="entry name" value="Muscle M-line assembly protein unc-89"/>
    <property type="match status" value="1"/>
</dbReference>
<feature type="compositionally biased region" description="Low complexity" evidence="8">
    <location>
        <begin position="1"/>
        <end position="39"/>
    </location>
</feature>
<evidence type="ECO:0000313" key="10">
    <source>
        <dbReference type="EMBL" id="CAG9796855.1"/>
    </source>
</evidence>
<keyword evidence="3" id="KW-0963">Cytoplasm</keyword>
<dbReference type="InterPro" id="IPR013783">
    <property type="entry name" value="Ig-like_fold"/>
</dbReference>
<feature type="region of interest" description="Disordered" evidence="8">
    <location>
        <begin position="1"/>
        <end position="66"/>
    </location>
</feature>
<feature type="domain" description="Ig-like" evidence="9">
    <location>
        <begin position="430"/>
        <end position="521"/>
    </location>
</feature>
<keyword evidence="6" id="KW-0067">ATP-binding</keyword>
<keyword evidence="4" id="KW-0677">Repeat</keyword>
<dbReference type="EMBL" id="OU893340">
    <property type="protein sequence ID" value="CAG9796855.1"/>
    <property type="molecule type" value="Genomic_DNA"/>
</dbReference>
<dbReference type="PANTHER" id="PTHR13817:SF164">
    <property type="entry name" value="ZORMIN, ISOFORM J"/>
    <property type="match status" value="1"/>
</dbReference>
<dbReference type="AlphaFoldDB" id="A0A9N9RHA7"/>
<dbReference type="InterPro" id="IPR036179">
    <property type="entry name" value="Ig-like_dom_sf"/>
</dbReference>